<feature type="compositionally biased region" description="Basic and acidic residues" evidence="10">
    <location>
        <begin position="38"/>
        <end position="47"/>
    </location>
</feature>
<dbReference type="InterPro" id="IPR001650">
    <property type="entry name" value="Helicase_C-like"/>
</dbReference>
<dbReference type="Proteomes" id="UP000053328">
    <property type="component" value="Unassembled WGS sequence"/>
</dbReference>
<evidence type="ECO:0000256" key="9">
    <source>
        <dbReference type="PROSITE-ProRule" id="PRU00175"/>
    </source>
</evidence>
<evidence type="ECO:0000256" key="8">
    <source>
        <dbReference type="ARBA" id="ARBA00022840"/>
    </source>
</evidence>
<feature type="domain" description="Helicase ATP-binding" evidence="12">
    <location>
        <begin position="328"/>
        <end position="508"/>
    </location>
</feature>
<dbReference type="STRING" id="91928.A0A0D1ZSU5"/>
<dbReference type="PROSITE" id="PS51194">
    <property type="entry name" value="HELICASE_CTER"/>
    <property type="match status" value="1"/>
</dbReference>
<dbReference type="GO" id="GO:0008270">
    <property type="term" value="F:zinc ion binding"/>
    <property type="evidence" value="ECO:0007669"/>
    <property type="project" value="UniProtKB-KW"/>
</dbReference>
<dbReference type="AlphaFoldDB" id="A0A0D1ZSU5"/>
<dbReference type="SMART" id="SM00184">
    <property type="entry name" value="RING"/>
    <property type="match status" value="1"/>
</dbReference>
<evidence type="ECO:0000313" key="14">
    <source>
        <dbReference type="EMBL" id="KIW15877.1"/>
    </source>
</evidence>
<dbReference type="EMBL" id="KN847495">
    <property type="protein sequence ID" value="KIW15877.1"/>
    <property type="molecule type" value="Genomic_DNA"/>
</dbReference>
<dbReference type="GO" id="GO:0005524">
    <property type="term" value="F:ATP binding"/>
    <property type="evidence" value="ECO:0007669"/>
    <property type="project" value="UniProtKB-KW"/>
</dbReference>
<dbReference type="Gene3D" id="3.40.50.300">
    <property type="entry name" value="P-loop containing nucleotide triphosphate hydrolases"/>
    <property type="match status" value="1"/>
</dbReference>
<dbReference type="HOGENOM" id="CLU_000315_2_7_1"/>
<dbReference type="Pfam" id="PF00176">
    <property type="entry name" value="SNF2-rel_dom"/>
    <property type="match status" value="1"/>
</dbReference>
<organism evidence="14 15">
    <name type="scientific">Exophiala spinifera</name>
    <dbReference type="NCBI Taxonomy" id="91928"/>
    <lineage>
        <taxon>Eukaryota</taxon>
        <taxon>Fungi</taxon>
        <taxon>Dikarya</taxon>
        <taxon>Ascomycota</taxon>
        <taxon>Pezizomycotina</taxon>
        <taxon>Eurotiomycetes</taxon>
        <taxon>Chaetothyriomycetidae</taxon>
        <taxon>Chaetothyriales</taxon>
        <taxon>Herpotrichiellaceae</taxon>
        <taxon>Exophiala</taxon>
    </lineage>
</organism>
<proteinExistence type="inferred from homology"/>
<evidence type="ECO:0000259" key="13">
    <source>
        <dbReference type="PROSITE" id="PS51194"/>
    </source>
</evidence>
<keyword evidence="6" id="KW-0347">Helicase</keyword>
<accession>A0A0D1ZSU5</accession>
<evidence type="ECO:0000256" key="5">
    <source>
        <dbReference type="ARBA" id="ARBA00022801"/>
    </source>
</evidence>
<name>A0A0D1ZSU5_9EURO</name>
<dbReference type="CDD" id="cd18008">
    <property type="entry name" value="DEXDc_SHPRH-like"/>
    <property type="match status" value="1"/>
</dbReference>
<dbReference type="GO" id="GO:0016787">
    <property type="term" value="F:hydrolase activity"/>
    <property type="evidence" value="ECO:0007669"/>
    <property type="project" value="UniProtKB-KW"/>
</dbReference>
<evidence type="ECO:0008006" key="16">
    <source>
        <dbReference type="Google" id="ProtNLM"/>
    </source>
</evidence>
<dbReference type="PANTHER" id="PTHR45626">
    <property type="entry name" value="TRANSCRIPTION TERMINATION FACTOR 2-RELATED"/>
    <property type="match status" value="1"/>
</dbReference>
<dbReference type="GO" id="GO:0006281">
    <property type="term" value="P:DNA repair"/>
    <property type="evidence" value="ECO:0007669"/>
    <property type="project" value="TreeGrafter"/>
</dbReference>
<dbReference type="InterPro" id="IPR001841">
    <property type="entry name" value="Znf_RING"/>
</dbReference>
<feature type="domain" description="Helicase C-terminal" evidence="13">
    <location>
        <begin position="717"/>
        <end position="867"/>
    </location>
</feature>
<protein>
    <recommendedName>
        <fullName evidence="16">RING-type domain-containing protein</fullName>
    </recommendedName>
</protein>
<dbReference type="Pfam" id="PF00271">
    <property type="entry name" value="Helicase_C"/>
    <property type="match status" value="1"/>
</dbReference>
<keyword evidence="8" id="KW-0067">ATP-binding</keyword>
<evidence type="ECO:0000256" key="4">
    <source>
        <dbReference type="ARBA" id="ARBA00022771"/>
    </source>
</evidence>
<dbReference type="PROSITE" id="PS50089">
    <property type="entry name" value="ZF_RING_2"/>
    <property type="match status" value="1"/>
</dbReference>
<dbReference type="InterPro" id="IPR049730">
    <property type="entry name" value="SNF2/RAD54-like_C"/>
</dbReference>
<dbReference type="PROSITE" id="PS51192">
    <property type="entry name" value="HELICASE_ATP_BIND_1"/>
    <property type="match status" value="1"/>
</dbReference>
<evidence type="ECO:0000259" key="12">
    <source>
        <dbReference type="PROSITE" id="PS51192"/>
    </source>
</evidence>
<comment type="similarity">
    <text evidence="1">Belongs to the SNF2/RAD54 helicase family.</text>
</comment>
<dbReference type="InterPro" id="IPR038718">
    <property type="entry name" value="SNF2-like_sf"/>
</dbReference>
<evidence type="ECO:0000313" key="15">
    <source>
        <dbReference type="Proteomes" id="UP000053328"/>
    </source>
</evidence>
<keyword evidence="7" id="KW-0862">Zinc</keyword>
<evidence type="ECO:0000256" key="2">
    <source>
        <dbReference type="ARBA" id="ARBA00022723"/>
    </source>
</evidence>
<dbReference type="InterPro" id="IPR027417">
    <property type="entry name" value="P-loop_NTPase"/>
</dbReference>
<feature type="domain" description="RING-type" evidence="11">
    <location>
        <begin position="643"/>
        <end position="692"/>
    </location>
</feature>
<evidence type="ECO:0000259" key="11">
    <source>
        <dbReference type="PROSITE" id="PS50089"/>
    </source>
</evidence>
<dbReference type="Gene3D" id="3.30.40.10">
    <property type="entry name" value="Zinc/RING finger domain, C3HC4 (zinc finger)"/>
    <property type="match status" value="1"/>
</dbReference>
<dbReference type="SMART" id="SM00490">
    <property type="entry name" value="HELICc"/>
    <property type="match status" value="1"/>
</dbReference>
<dbReference type="InterPro" id="IPR013083">
    <property type="entry name" value="Znf_RING/FYVE/PHD"/>
</dbReference>
<dbReference type="GO" id="GO:0004386">
    <property type="term" value="F:helicase activity"/>
    <property type="evidence" value="ECO:0007669"/>
    <property type="project" value="UniProtKB-KW"/>
</dbReference>
<dbReference type="Gene3D" id="3.40.50.10810">
    <property type="entry name" value="Tandem AAA-ATPase domain"/>
    <property type="match status" value="1"/>
</dbReference>
<feature type="region of interest" description="Disordered" evidence="10">
    <location>
        <begin position="1"/>
        <end position="91"/>
    </location>
</feature>
<dbReference type="InterPro" id="IPR014001">
    <property type="entry name" value="Helicase_ATP-bd"/>
</dbReference>
<sequence length="867" mass="97315">MKEAAPRQRLFTKRTHDRLNPTSSLYDNHYGQFLGVDKASKRSRSDRSGSSTSIFEVDSTSVEVDQDSHSMDTSPNYQAGSPIAESSLERKDTSDKYDTCLGMIEVGECTASLQDRKKKARHTEVTFQVQGRIVLLRQRETNKLVGLIPEKATMLFTEMPERYNVTPCVSIGADCTLRVVIYSHRDDAEAIGDFLAENYWFLQEPDDYDRSTTYYNPQWLLPPGTEFDASQTSLPIDSPIVLKLQPATKSLVNSVLDSATGPVSFSEVNVSNRMVTQLKPHQRKALAMMVEKEGGNITNPEFPTIWREIRDGRGNPRFQCTVDGRFHQSRPSLALGGLLADDMGLGKSLTTLALIAGSIDNGSSPVETAEILANATLIITPKSVLPNWENEILRHFKQDSISFLTYHGTSRHEKLEGLRQTCDIVLTTYETVRQDHLRATKYRPSGPLHRYDWRRIVLDEAHIIRNRTSKLFRAVNTLKARHRWCLTGTPIQNSMEDLGALVAFLRITPFDEKPTFDKVLPIPLDIDKPHGWARVDTLIKGICLRRTKAACESELCLPSKIIHDVPVVLNDREAAMYDLVKRSYIRSITWAPFDTSYFTTLLRLRQICNHGLDLLPRPIQEWLGNAARSADTLPPDLLQNQTCELCNSPIEDIGAHDGDMSVGLLPCSHSVCDKCLSASTNTDSHGPVCPICYDDSRPAKGRNSRISRPREYHPSSKVKALLGHLASTPNDESGKPVKSLIFSSWTRMLDLLEIALSDQGLKYRRIDGSKSLVQRKEALNDFRYGPSCHILLASLGSAAVGLDLTAASHVHLVELGWNPMLERQAMDRVHRLGQEKEVTIFRYIVDKTDSVERARKSVISPYVYSVD</sequence>
<dbReference type="SUPFAM" id="SSF52540">
    <property type="entry name" value="P-loop containing nucleoside triphosphate hydrolases"/>
    <property type="match status" value="2"/>
</dbReference>
<dbReference type="VEuPathDB" id="FungiDB:PV08_05927"/>
<keyword evidence="5" id="KW-0378">Hydrolase</keyword>
<dbReference type="PANTHER" id="PTHR45626:SF52">
    <property type="entry name" value="SINGLE-STRANDED DNA-DEPENDENT ATPASE (EUROFUNG)"/>
    <property type="match status" value="1"/>
</dbReference>
<evidence type="ECO:0000256" key="10">
    <source>
        <dbReference type="SAM" id="MobiDB-lite"/>
    </source>
</evidence>
<evidence type="ECO:0000256" key="6">
    <source>
        <dbReference type="ARBA" id="ARBA00022806"/>
    </source>
</evidence>
<evidence type="ECO:0000256" key="3">
    <source>
        <dbReference type="ARBA" id="ARBA00022741"/>
    </source>
</evidence>
<dbReference type="SMART" id="SM00487">
    <property type="entry name" value="DEXDc"/>
    <property type="match status" value="1"/>
</dbReference>
<dbReference type="OrthoDB" id="448448at2759"/>
<evidence type="ECO:0000256" key="1">
    <source>
        <dbReference type="ARBA" id="ARBA00007025"/>
    </source>
</evidence>
<dbReference type="GeneID" id="27333010"/>
<dbReference type="InterPro" id="IPR000330">
    <property type="entry name" value="SNF2_N"/>
</dbReference>
<keyword evidence="2" id="KW-0479">Metal-binding</keyword>
<dbReference type="RefSeq" id="XP_016236093.1">
    <property type="nucleotide sequence ID" value="XM_016380266.1"/>
</dbReference>
<gene>
    <name evidence="14" type="ORF">PV08_05927</name>
</gene>
<keyword evidence="15" id="KW-1185">Reference proteome</keyword>
<keyword evidence="3" id="KW-0547">Nucleotide-binding</keyword>
<dbReference type="GO" id="GO:0005634">
    <property type="term" value="C:nucleus"/>
    <property type="evidence" value="ECO:0007669"/>
    <property type="project" value="TreeGrafter"/>
</dbReference>
<dbReference type="InterPro" id="IPR050628">
    <property type="entry name" value="SNF2_RAD54_helicase_TF"/>
</dbReference>
<keyword evidence="4 9" id="KW-0863">Zinc-finger</keyword>
<dbReference type="InterPro" id="IPR017907">
    <property type="entry name" value="Znf_RING_CS"/>
</dbReference>
<dbReference type="SUPFAM" id="SSF57850">
    <property type="entry name" value="RING/U-box"/>
    <property type="match status" value="1"/>
</dbReference>
<dbReference type="PROSITE" id="PS00518">
    <property type="entry name" value="ZF_RING_1"/>
    <property type="match status" value="1"/>
</dbReference>
<reference evidence="14 15" key="1">
    <citation type="submission" date="2015-01" db="EMBL/GenBank/DDBJ databases">
        <title>The Genome Sequence of Exophiala spinifera CBS89968.</title>
        <authorList>
            <consortium name="The Broad Institute Genomics Platform"/>
            <person name="Cuomo C."/>
            <person name="de Hoog S."/>
            <person name="Gorbushina A."/>
            <person name="Stielow B."/>
            <person name="Teixiera M."/>
            <person name="Abouelleil A."/>
            <person name="Chapman S.B."/>
            <person name="Priest M."/>
            <person name="Young S.K."/>
            <person name="Wortman J."/>
            <person name="Nusbaum C."/>
            <person name="Birren B."/>
        </authorList>
    </citation>
    <scope>NUCLEOTIDE SEQUENCE [LARGE SCALE GENOMIC DNA]</scope>
    <source>
        <strain evidence="14 15">CBS 89968</strain>
    </source>
</reference>
<dbReference type="GO" id="GO:0008094">
    <property type="term" value="F:ATP-dependent activity, acting on DNA"/>
    <property type="evidence" value="ECO:0007669"/>
    <property type="project" value="TreeGrafter"/>
</dbReference>
<dbReference type="CDD" id="cd18793">
    <property type="entry name" value="SF2_C_SNF"/>
    <property type="match status" value="1"/>
</dbReference>
<evidence type="ECO:0000256" key="7">
    <source>
        <dbReference type="ARBA" id="ARBA00022833"/>
    </source>
</evidence>